<feature type="compositionally biased region" description="Acidic residues" evidence="1">
    <location>
        <begin position="404"/>
        <end position="414"/>
    </location>
</feature>
<organism evidence="2 3">
    <name type="scientific">Saitozyma podzolica</name>
    <dbReference type="NCBI Taxonomy" id="1890683"/>
    <lineage>
        <taxon>Eukaryota</taxon>
        <taxon>Fungi</taxon>
        <taxon>Dikarya</taxon>
        <taxon>Basidiomycota</taxon>
        <taxon>Agaricomycotina</taxon>
        <taxon>Tremellomycetes</taxon>
        <taxon>Tremellales</taxon>
        <taxon>Trimorphomycetaceae</taxon>
        <taxon>Saitozyma</taxon>
    </lineage>
</organism>
<feature type="compositionally biased region" description="Basic residues" evidence="1">
    <location>
        <begin position="513"/>
        <end position="522"/>
    </location>
</feature>
<name>A0A427YVY5_9TREE</name>
<dbReference type="EMBL" id="RSCD01000001">
    <property type="protein sequence ID" value="RSH95257.1"/>
    <property type="molecule type" value="Genomic_DNA"/>
</dbReference>
<comment type="caution">
    <text evidence="2">The sequence shown here is derived from an EMBL/GenBank/DDBJ whole genome shotgun (WGS) entry which is preliminary data.</text>
</comment>
<dbReference type="Proteomes" id="UP000279259">
    <property type="component" value="Unassembled WGS sequence"/>
</dbReference>
<feature type="region of interest" description="Disordered" evidence="1">
    <location>
        <begin position="402"/>
        <end position="444"/>
    </location>
</feature>
<accession>A0A427YVY5</accession>
<feature type="compositionally biased region" description="Polar residues" evidence="1">
    <location>
        <begin position="48"/>
        <end position="65"/>
    </location>
</feature>
<proteinExistence type="predicted"/>
<gene>
    <name evidence="2" type="ORF">EHS25_000343</name>
</gene>
<feature type="region of interest" description="Disordered" evidence="1">
    <location>
        <begin position="335"/>
        <end position="363"/>
    </location>
</feature>
<sequence length="522" mass="58666">MPRKVKAAVAASTPEPPSSPLSTPPASPQKARKTNTKTKTKHRSRSRQPTNTLSQATPVKVTSSAPRPFEDFPFSQSGTTTLVDSPPARKRKVEYNSEDEREVDALEVKEFDWEALLADNGPGKDVAPESAEADEDEEKVMEVFRPTVLPDGFELNDTALLVKSQTCWYTGILLEFHPANDEATRRKQGDQYICAIREEVKPLKRRRKDVCFLEDNEIATVTLGDHVMTRARITCDADTRAVTPPPDQTAGPSRPPLAPDAFANLSLAEQLHEIRPHLDSVIRDEYAPGRWRADKFFGTPSERAALIRKVQLGDIHPDHSAEIIVPELRRWALRGERRARTTPQQRPEEPPRPTGSGRYESLGPDARERFIMDVLLTEAVVQLYIRSRGGNVVLAELAEPAAEPLDEDEDEDDILTLNPLRTASNPPRKKRKTRPDTASDDESRLYAAARKGLKRLRDDDEETQWALRDQEVKAKRAAARRRLKLPAEGQSEWEKKQARLGAGEEEGWAGGRPRVKQNYKED</sequence>
<feature type="compositionally biased region" description="Basic and acidic residues" evidence="1">
    <location>
        <begin position="434"/>
        <end position="444"/>
    </location>
</feature>
<feature type="region of interest" description="Disordered" evidence="1">
    <location>
        <begin position="481"/>
        <end position="522"/>
    </location>
</feature>
<evidence type="ECO:0000313" key="3">
    <source>
        <dbReference type="Proteomes" id="UP000279259"/>
    </source>
</evidence>
<keyword evidence="3" id="KW-1185">Reference proteome</keyword>
<reference evidence="2 3" key="1">
    <citation type="submission" date="2018-11" db="EMBL/GenBank/DDBJ databases">
        <title>Genome sequence of Saitozyma podzolica DSM 27192.</title>
        <authorList>
            <person name="Aliyu H."/>
            <person name="Gorte O."/>
            <person name="Ochsenreither K."/>
        </authorList>
    </citation>
    <scope>NUCLEOTIDE SEQUENCE [LARGE SCALE GENOMIC DNA]</scope>
    <source>
        <strain evidence="2 3">DSM 27192</strain>
    </source>
</reference>
<evidence type="ECO:0000313" key="2">
    <source>
        <dbReference type="EMBL" id="RSH95257.1"/>
    </source>
</evidence>
<feature type="compositionally biased region" description="Pro residues" evidence="1">
    <location>
        <begin position="14"/>
        <end position="27"/>
    </location>
</feature>
<feature type="compositionally biased region" description="Basic residues" evidence="1">
    <location>
        <begin position="30"/>
        <end position="46"/>
    </location>
</feature>
<feature type="compositionally biased region" description="Polar residues" evidence="1">
    <location>
        <begin position="74"/>
        <end position="83"/>
    </location>
</feature>
<dbReference type="OrthoDB" id="2565363at2759"/>
<evidence type="ECO:0000256" key="1">
    <source>
        <dbReference type="SAM" id="MobiDB-lite"/>
    </source>
</evidence>
<feature type="region of interest" description="Disordered" evidence="1">
    <location>
        <begin position="1"/>
        <end position="97"/>
    </location>
</feature>
<dbReference type="STRING" id="1890683.A0A427YVY5"/>
<protein>
    <submittedName>
        <fullName evidence="2">Uncharacterized protein</fullName>
    </submittedName>
</protein>
<dbReference type="AlphaFoldDB" id="A0A427YVY5"/>